<keyword evidence="2" id="KW-1185">Reference proteome</keyword>
<gene>
    <name evidence="1" type="ORF">DAT39_013342</name>
</gene>
<protein>
    <submittedName>
        <fullName evidence="1">Uncharacterized protein</fullName>
    </submittedName>
</protein>
<accession>A0A8J4WYG5</accession>
<dbReference type="AlphaFoldDB" id="A0A8J4WYG5"/>
<evidence type="ECO:0000313" key="2">
    <source>
        <dbReference type="Proteomes" id="UP000727407"/>
    </source>
</evidence>
<reference evidence="1" key="1">
    <citation type="submission" date="2020-07" db="EMBL/GenBank/DDBJ databases">
        <title>Clarias magur genome sequencing, assembly and annotation.</title>
        <authorList>
            <person name="Kushwaha B."/>
            <person name="Kumar R."/>
            <person name="Das P."/>
            <person name="Joshi C.G."/>
            <person name="Kumar D."/>
            <person name="Nagpure N.S."/>
            <person name="Pandey M."/>
            <person name="Agarwal S."/>
            <person name="Srivastava S."/>
            <person name="Singh M."/>
            <person name="Sahoo L."/>
            <person name="Jayasankar P."/>
            <person name="Meher P.K."/>
            <person name="Koringa P.G."/>
            <person name="Iquebal M.A."/>
            <person name="Das S.P."/>
            <person name="Bit A."/>
            <person name="Patnaik S."/>
            <person name="Patel N."/>
            <person name="Shah T.M."/>
            <person name="Hinsu A."/>
            <person name="Jena J.K."/>
        </authorList>
    </citation>
    <scope>NUCLEOTIDE SEQUENCE</scope>
    <source>
        <strain evidence="1">CIFAMagur01</strain>
        <tissue evidence="1">Testis</tissue>
    </source>
</reference>
<sequence>MLALSPCECMGFTCHQIHSVQYKKEQLYIEMEDRKLLNVNETLRPSAYQFKTLSKVDQG</sequence>
<evidence type="ECO:0000313" key="1">
    <source>
        <dbReference type="EMBL" id="KAF5896909.1"/>
    </source>
</evidence>
<dbReference type="EMBL" id="QNUK01000255">
    <property type="protein sequence ID" value="KAF5896909.1"/>
    <property type="molecule type" value="Genomic_DNA"/>
</dbReference>
<organism evidence="1 2">
    <name type="scientific">Clarias magur</name>
    <name type="common">Asian catfish</name>
    <name type="synonym">Macropteronotus magur</name>
    <dbReference type="NCBI Taxonomy" id="1594786"/>
    <lineage>
        <taxon>Eukaryota</taxon>
        <taxon>Metazoa</taxon>
        <taxon>Chordata</taxon>
        <taxon>Craniata</taxon>
        <taxon>Vertebrata</taxon>
        <taxon>Euteleostomi</taxon>
        <taxon>Actinopterygii</taxon>
        <taxon>Neopterygii</taxon>
        <taxon>Teleostei</taxon>
        <taxon>Ostariophysi</taxon>
        <taxon>Siluriformes</taxon>
        <taxon>Clariidae</taxon>
        <taxon>Clarias</taxon>
    </lineage>
</organism>
<dbReference type="Proteomes" id="UP000727407">
    <property type="component" value="Unassembled WGS sequence"/>
</dbReference>
<comment type="caution">
    <text evidence="1">The sequence shown here is derived from an EMBL/GenBank/DDBJ whole genome shotgun (WGS) entry which is preliminary data.</text>
</comment>
<name>A0A8J4WYG5_CLAMG</name>
<proteinExistence type="predicted"/>